<feature type="transmembrane region" description="Helical" evidence="1">
    <location>
        <begin position="6"/>
        <end position="23"/>
    </location>
</feature>
<feature type="transmembrane region" description="Helical" evidence="1">
    <location>
        <begin position="83"/>
        <end position="104"/>
    </location>
</feature>
<dbReference type="RefSeq" id="WP_187965206.1">
    <property type="nucleotide sequence ID" value="NZ_JACVDC010000019.1"/>
</dbReference>
<keyword evidence="3" id="KW-1185">Reference proteome</keyword>
<dbReference type="EMBL" id="JACVDC010000019">
    <property type="protein sequence ID" value="MBC9796060.1"/>
    <property type="molecule type" value="Genomic_DNA"/>
</dbReference>
<feature type="transmembrane region" description="Helical" evidence="1">
    <location>
        <begin position="30"/>
        <end position="46"/>
    </location>
</feature>
<dbReference type="AlphaFoldDB" id="A0A926Q3R4"/>
<organism evidence="2 3">
    <name type="scientific">Sinomicrobium weinanense</name>
    <dbReference type="NCBI Taxonomy" id="2842200"/>
    <lineage>
        <taxon>Bacteria</taxon>
        <taxon>Pseudomonadati</taxon>
        <taxon>Bacteroidota</taxon>
        <taxon>Flavobacteriia</taxon>
        <taxon>Flavobacteriales</taxon>
        <taxon>Flavobacteriaceae</taxon>
        <taxon>Sinomicrobium</taxon>
    </lineage>
</organism>
<keyword evidence="1" id="KW-0812">Transmembrane</keyword>
<protein>
    <submittedName>
        <fullName evidence="2">Uncharacterized protein</fullName>
    </submittedName>
</protein>
<comment type="caution">
    <text evidence="2">The sequence shown here is derived from an EMBL/GenBank/DDBJ whole genome shotgun (WGS) entry which is preliminary data.</text>
</comment>
<dbReference type="Proteomes" id="UP000653730">
    <property type="component" value="Unassembled WGS sequence"/>
</dbReference>
<reference evidence="2 3" key="1">
    <citation type="submission" date="2020-09" db="EMBL/GenBank/DDBJ databases">
        <title>Sinomicrobium weinanense sp. nov., a halophilic bacteria isolated from saline-alkali soil.</title>
        <authorList>
            <person name="Wu P."/>
            <person name="Ren H."/>
            <person name="Mei Y."/>
            <person name="Liang Y."/>
            <person name="Chen Z."/>
        </authorList>
    </citation>
    <scope>NUCLEOTIDE SEQUENCE [LARGE SCALE GENOMIC DNA]</scope>
    <source>
        <strain evidence="2 3">FJxs</strain>
    </source>
</reference>
<evidence type="ECO:0000313" key="3">
    <source>
        <dbReference type="Proteomes" id="UP000653730"/>
    </source>
</evidence>
<evidence type="ECO:0000256" key="1">
    <source>
        <dbReference type="SAM" id="Phobius"/>
    </source>
</evidence>
<dbReference type="Pfam" id="PF19617">
    <property type="entry name" value="DUF6122"/>
    <property type="match status" value="1"/>
</dbReference>
<accession>A0A926Q3R4</accession>
<name>A0A926Q3R4_9FLAO</name>
<evidence type="ECO:0000313" key="2">
    <source>
        <dbReference type="EMBL" id="MBC9796060.1"/>
    </source>
</evidence>
<sequence>MLRFIVHYGLHFIFPVLIAYWFYRPQFIKVSLILLSGILIDIDHLLADTIFDVNRCSIGFHLLHGYIPIVLYVLLFTYKPTRIIGLALLLHILADTADCLLMSFNW</sequence>
<feature type="transmembrane region" description="Helical" evidence="1">
    <location>
        <begin position="58"/>
        <end position="76"/>
    </location>
</feature>
<dbReference type="InterPro" id="IPR046125">
    <property type="entry name" value="DUF6122"/>
</dbReference>
<gene>
    <name evidence="2" type="ORF">IBL28_08790</name>
</gene>
<proteinExistence type="predicted"/>
<keyword evidence="1" id="KW-1133">Transmembrane helix</keyword>
<keyword evidence="1" id="KW-0472">Membrane</keyword>